<comment type="caution">
    <text evidence="2">The sequence shown here is derived from an EMBL/GenBank/DDBJ whole genome shotgun (WGS) entry which is preliminary data.</text>
</comment>
<dbReference type="Proteomes" id="UP001165395">
    <property type="component" value="Unassembled WGS sequence"/>
</dbReference>
<evidence type="ECO:0000259" key="1">
    <source>
        <dbReference type="Pfam" id="PF00583"/>
    </source>
</evidence>
<keyword evidence="3" id="KW-1185">Reference proteome</keyword>
<evidence type="ECO:0000313" key="3">
    <source>
        <dbReference type="Proteomes" id="UP001165395"/>
    </source>
</evidence>
<dbReference type="EMBL" id="JAJBZT010000008">
    <property type="protein sequence ID" value="MCB6184616.1"/>
    <property type="molecule type" value="Genomic_DNA"/>
</dbReference>
<dbReference type="InterPro" id="IPR016181">
    <property type="entry name" value="Acyl_CoA_acyltransferase"/>
</dbReference>
<sequence>MYKIIPAKPEHAKQIVSYVGITCYWKEFVEGNDLGQSFEEFMLQWYVNPRLEDTKVLVKEGDEARIYGCVIAATLDRLGEMPDYTPHLHPRVMEVFGNWFQYPVSDSVVLELFALDPALRGQGYGGRLYQVVEELAASTGKECIAAFVWSCFPDSLVTLTRRCLMVRGCINFPSPVDIPLLYLEKRPEYTATKDYFQSKPYQATTNMLLS</sequence>
<accession>A0ABS8D9K0</accession>
<gene>
    <name evidence="2" type="ORF">LIN78_13800</name>
</gene>
<dbReference type="Gene3D" id="3.40.630.30">
    <property type="match status" value="1"/>
</dbReference>
<dbReference type="InterPro" id="IPR000182">
    <property type="entry name" value="GNAT_dom"/>
</dbReference>
<organism evidence="2 3">
    <name type="scientific">Leeia speluncae</name>
    <dbReference type="NCBI Taxonomy" id="2884804"/>
    <lineage>
        <taxon>Bacteria</taxon>
        <taxon>Pseudomonadati</taxon>
        <taxon>Pseudomonadota</taxon>
        <taxon>Betaproteobacteria</taxon>
        <taxon>Neisseriales</taxon>
        <taxon>Leeiaceae</taxon>
        <taxon>Leeia</taxon>
    </lineage>
</organism>
<dbReference type="RefSeq" id="WP_227181427.1">
    <property type="nucleotide sequence ID" value="NZ_JAJBZT010000008.1"/>
</dbReference>
<dbReference type="SUPFAM" id="SSF55729">
    <property type="entry name" value="Acyl-CoA N-acyltransferases (Nat)"/>
    <property type="match status" value="1"/>
</dbReference>
<name>A0ABS8D9K0_9NEIS</name>
<dbReference type="Pfam" id="PF00583">
    <property type="entry name" value="Acetyltransf_1"/>
    <property type="match status" value="1"/>
</dbReference>
<evidence type="ECO:0000313" key="2">
    <source>
        <dbReference type="EMBL" id="MCB6184616.1"/>
    </source>
</evidence>
<dbReference type="CDD" id="cd04301">
    <property type="entry name" value="NAT_SF"/>
    <property type="match status" value="1"/>
</dbReference>
<protein>
    <submittedName>
        <fullName evidence="2">GNAT family N-acetyltransferase</fullName>
    </submittedName>
</protein>
<feature type="domain" description="N-acetyltransferase" evidence="1">
    <location>
        <begin position="104"/>
        <end position="148"/>
    </location>
</feature>
<proteinExistence type="predicted"/>
<reference evidence="2" key="1">
    <citation type="submission" date="2021-10" db="EMBL/GenBank/DDBJ databases">
        <title>The complete genome sequence of Leeia sp. TBRC 13508.</title>
        <authorList>
            <person name="Charoenyingcharoen P."/>
            <person name="Yukphan P."/>
        </authorList>
    </citation>
    <scope>NUCLEOTIDE SEQUENCE</scope>
    <source>
        <strain evidence="2">TBRC 13508</strain>
    </source>
</reference>